<sequence>MCQLLGMNCNVPTDICFSFTGFQARGGLTDHHRDGWGIAFFEGKGVRVFLDPCASIESPVAELVRNYPIRSLNVIAHIRKATQGEMRLDNTHPFQRELWGRYWIFAHNGNLIDFSPQLDGRFRPVGSTDSELAFCHIMQSLASRHPEGMPAPDVLHRTLRDLATEIGGHGEFNFMLSNGERLFAHCSSHLAYIVRKAPFAVAHLSDQDVAVDFERLTTPQDRVAVIATTPLTDNETWTLIEPGNLLSFSHGEPEDLGATETLAFTSQSVTN</sequence>
<feature type="domain" description="Glutamine amidotransferase type-2" evidence="2">
    <location>
        <begin position="2"/>
        <end position="251"/>
    </location>
</feature>
<keyword evidence="4" id="KW-1185">Reference proteome</keyword>
<keyword evidence="1 3" id="KW-0315">Glutamine amidotransferase</keyword>
<proteinExistence type="predicted"/>
<dbReference type="Proteomes" id="UP000599523">
    <property type="component" value="Unassembled WGS sequence"/>
</dbReference>
<reference evidence="3" key="1">
    <citation type="submission" date="2019-12" db="EMBL/GenBank/DDBJ databases">
        <title>Comparative genomics gives insights into the taxonomy of the Azoarcus-Aromatoleum group and reveals separate origins of nif in the plant-associated Azoarcus and non-plant-associated Aromatoleum sub-groups.</title>
        <authorList>
            <person name="Lafos M."/>
            <person name="Maluk M."/>
            <person name="Batista M."/>
            <person name="Junghare M."/>
            <person name="Carmona M."/>
            <person name="Faoro H."/>
            <person name="Cruz L.M."/>
            <person name="Battistoni F."/>
            <person name="De Souza E."/>
            <person name="Pedrosa F."/>
            <person name="Chen W.-M."/>
            <person name="Poole P.S."/>
            <person name="Dixon R.A."/>
            <person name="James E.K."/>
        </authorList>
    </citation>
    <scope>NUCLEOTIDE SEQUENCE</scope>
    <source>
        <strain evidence="3">NSC3</strain>
    </source>
</reference>
<dbReference type="SUPFAM" id="SSF56235">
    <property type="entry name" value="N-terminal nucleophile aminohydrolases (Ntn hydrolases)"/>
    <property type="match status" value="1"/>
</dbReference>
<dbReference type="PANTHER" id="PTHR42824">
    <property type="entry name" value="GLUTAMINE AMIDOTRANSFERASE"/>
    <property type="match status" value="1"/>
</dbReference>
<name>A0A972J9U8_9RHOO</name>
<dbReference type="PROSITE" id="PS51278">
    <property type="entry name" value="GATASE_TYPE_2"/>
    <property type="match status" value="1"/>
</dbReference>
<dbReference type="CDD" id="cd01908">
    <property type="entry name" value="YafJ"/>
    <property type="match status" value="1"/>
</dbReference>
<evidence type="ECO:0000259" key="2">
    <source>
        <dbReference type="PROSITE" id="PS51278"/>
    </source>
</evidence>
<evidence type="ECO:0000313" key="3">
    <source>
        <dbReference type="EMBL" id="NMG01777.1"/>
    </source>
</evidence>
<dbReference type="Pfam" id="PF13230">
    <property type="entry name" value="GATase_4"/>
    <property type="match status" value="1"/>
</dbReference>
<evidence type="ECO:0000313" key="4">
    <source>
        <dbReference type="Proteomes" id="UP000599523"/>
    </source>
</evidence>
<dbReference type="InterPro" id="IPR017932">
    <property type="entry name" value="GATase_2_dom"/>
</dbReference>
<dbReference type="Gene3D" id="3.60.20.10">
    <property type="entry name" value="Glutamine Phosphoribosylpyrophosphate, subunit 1, domain 1"/>
    <property type="match status" value="1"/>
</dbReference>
<dbReference type="InterPro" id="IPR026869">
    <property type="entry name" value="EgtC-like"/>
</dbReference>
<dbReference type="AlphaFoldDB" id="A0A972J9U8"/>
<gene>
    <name evidence="3" type="ORF">GPA21_02155</name>
</gene>
<protein>
    <submittedName>
        <fullName evidence="3">Class II glutamine amidotransferase</fullName>
    </submittedName>
</protein>
<comment type="caution">
    <text evidence="3">The sequence shown here is derived from an EMBL/GenBank/DDBJ whole genome shotgun (WGS) entry which is preliminary data.</text>
</comment>
<dbReference type="RefSeq" id="WP_168986569.1">
    <property type="nucleotide sequence ID" value="NZ_CAWPHM010000308.1"/>
</dbReference>
<dbReference type="PANTHER" id="PTHR42824:SF1">
    <property type="entry name" value="GLUTAMINE AMIDOTRANSFERASE YAFJ-RELATED"/>
    <property type="match status" value="1"/>
</dbReference>
<evidence type="ECO:0000256" key="1">
    <source>
        <dbReference type="ARBA" id="ARBA00022962"/>
    </source>
</evidence>
<organism evidence="3 4">
    <name type="scientific">Azoarcus taiwanensis</name>
    <dbReference type="NCBI Taxonomy" id="666964"/>
    <lineage>
        <taxon>Bacteria</taxon>
        <taxon>Pseudomonadati</taxon>
        <taxon>Pseudomonadota</taxon>
        <taxon>Betaproteobacteria</taxon>
        <taxon>Rhodocyclales</taxon>
        <taxon>Zoogloeaceae</taxon>
        <taxon>Azoarcus</taxon>
    </lineage>
</organism>
<dbReference type="EMBL" id="WTVM01000007">
    <property type="protein sequence ID" value="NMG01777.1"/>
    <property type="molecule type" value="Genomic_DNA"/>
</dbReference>
<accession>A0A972J9U8</accession>
<dbReference type="InterPro" id="IPR029055">
    <property type="entry name" value="Ntn_hydrolases_N"/>
</dbReference>